<reference evidence="1 2" key="1">
    <citation type="journal article" date="2014" name="Int. J. Syst. Evol. Microbiol.">
        <title>Leptospira mayottensis sp. nov., a pathogenic species of the genus Leptospira isolated from humans.</title>
        <authorList>
            <person name="Bourhy P."/>
            <person name="Collet L."/>
            <person name="Brisse S."/>
            <person name="Picardeau M."/>
        </authorList>
    </citation>
    <scope>NUCLEOTIDE SEQUENCE [LARGE SCALE GENOMIC DNA]</scope>
    <source>
        <strain evidence="1 2">200901122</strain>
    </source>
</reference>
<organism evidence="1 2">
    <name type="scientific">Leptospira mayottensis 200901122</name>
    <dbReference type="NCBI Taxonomy" id="1193010"/>
    <lineage>
        <taxon>Bacteria</taxon>
        <taxon>Pseudomonadati</taxon>
        <taxon>Spirochaetota</taxon>
        <taxon>Spirochaetia</taxon>
        <taxon>Leptospirales</taxon>
        <taxon>Leptospiraceae</taxon>
        <taxon>Leptospira</taxon>
    </lineage>
</organism>
<sequence length="67" mass="7748">MNPSGDWGFFPDFDFHRSLWKLIWAHFIFVILQSFLDTSLTEGNWIGSPGRIQCVDKGNNSLRNAFV</sequence>
<gene>
    <name evidence="1" type="ORF">LEP1GSC125_3854</name>
</gene>
<dbReference type="EMBL" id="AKWM02000066">
    <property type="protein sequence ID" value="EKR98843.1"/>
    <property type="molecule type" value="Genomic_DNA"/>
</dbReference>
<proteinExistence type="predicted"/>
<accession>A0AA87MNF6</accession>
<dbReference type="Proteomes" id="UP000001343">
    <property type="component" value="Unassembled WGS sequence"/>
</dbReference>
<evidence type="ECO:0000313" key="2">
    <source>
        <dbReference type="Proteomes" id="UP000001343"/>
    </source>
</evidence>
<evidence type="ECO:0000313" key="1">
    <source>
        <dbReference type="EMBL" id="EKR98843.1"/>
    </source>
</evidence>
<comment type="caution">
    <text evidence="1">The sequence shown here is derived from an EMBL/GenBank/DDBJ whole genome shotgun (WGS) entry which is preliminary data.</text>
</comment>
<dbReference type="AlphaFoldDB" id="A0AA87MNF6"/>
<name>A0AA87MNF6_9LEPT</name>
<protein>
    <submittedName>
        <fullName evidence="1">Uncharacterized protein</fullName>
    </submittedName>
</protein>